<reference evidence="1" key="1">
    <citation type="submission" date="2014-11" db="EMBL/GenBank/DDBJ databases">
        <authorList>
            <person name="Amaro Gonzalez C."/>
        </authorList>
    </citation>
    <scope>NUCLEOTIDE SEQUENCE</scope>
</reference>
<proteinExistence type="predicted"/>
<sequence length="29" mass="3339">MFSCNSACYKTSVKIHQEFIECSDQILRG</sequence>
<name>A0A0E9XY85_ANGAN</name>
<organism evidence="1">
    <name type="scientific">Anguilla anguilla</name>
    <name type="common">European freshwater eel</name>
    <name type="synonym">Muraena anguilla</name>
    <dbReference type="NCBI Taxonomy" id="7936"/>
    <lineage>
        <taxon>Eukaryota</taxon>
        <taxon>Metazoa</taxon>
        <taxon>Chordata</taxon>
        <taxon>Craniata</taxon>
        <taxon>Vertebrata</taxon>
        <taxon>Euteleostomi</taxon>
        <taxon>Actinopterygii</taxon>
        <taxon>Neopterygii</taxon>
        <taxon>Teleostei</taxon>
        <taxon>Anguilliformes</taxon>
        <taxon>Anguillidae</taxon>
        <taxon>Anguilla</taxon>
    </lineage>
</organism>
<protein>
    <submittedName>
        <fullName evidence="1">Uncharacterized protein</fullName>
    </submittedName>
</protein>
<accession>A0A0E9XY85</accession>
<evidence type="ECO:0000313" key="1">
    <source>
        <dbReference type="EMBL" id="JAI07698.1"/>
    </source>
</evidence>
<dbReference type="EMBL" id="GBXM01000880">
    <property type="protein sequence ID" value="JAI07698.1"/>
    <property type="molecule type" value="Transcribed_RNA"/>
</dbReference>
<reference evidence="1" key="2">
    <citation type="journal article" date="2015" name="Fish Shellfish Immunol.">
        <title>Early steps in the European eel (Anguilla anguilla)-Vibrio vulnificus interaction in the gills: Role of the RtxA13 toxin.</title>
        <authorList>
            <person name="Callol A."/>
            <person name="Pajuelo D."/>
            <person name="Ebbesson L."/>
            <person name="Teles M."/>
            <person name="MacKenzie S."/>
            <person name="Amaro C."/>
        </authorList>
    </citation>
    <scope>NUCLEOTIDE SEQUENCE</scope>
</reference>
<dbReference type="AlphaFoldDB" id="A0A0E9XY85"/>